<dbReference type="AlphaFoldDB" id="A0A7W9ZJH6"/>
<feature type="region of interest" description="Disordered" evidence="1">
    <location>
        <begin position="106"/>
        <end position="214"/>
    </location>
</feature>
<organism evidence="2 3">
    <name type="scientific">Novispirillum itersonii</name>
    <name type="common">Aquaspirillum itersonii</name>
    <dbReference type="NCBI Taxonomy" id="189"/>
    <lineage>
        <taxon>Bacteria</taxon>
        <taxon>Pseudomonadati</taxon>
        <taxon>Pseudomonadota</taxon>
        <taxon>Alphaproteobacteria</taxon>
        <taxon>Rhodospirillales</taxon>
        <taxon>Novispirillaceae</taxon>
        <taxon>Novispirillum</taxon>
    </lineage>
</organism>
<evidence type="ECO:0000313" key="3">
    <source>
        <dbReference type="Proteomes" id="UP000544872"/>
    </source>
</evidence>
<dbReference type="EMBL" id="JACIIX010000013">
    <property type="protein sequence ID" value="MBB6211707.1"/>
    <property type="molecule type" value="Genomic_DNA"/>
</dbReference>
<dbReference type="RefSeq" id="WP_184264721.1">
    <property type="nucleotide sequence ID" value="NZ_JACIIX010000013.1"/>
</dbReference>
<sequence>MASAKNPWMKFFPADWRADPQLRLCGLAARGLWAEMLCLMHTAEPYGHLVINGRPLNDTQLANLCGVPVVDVAPLLRELEDAGVFSRTGDGILCCRRMIRDEQKRLDGERAARGGTLPTSRRGRQAAKVAACAPPPRVDEGVDEGVVSEPPSPPEARGQTPEARCQKPETRGQRPQQRGAAAGVPPSVDDSPRPDEDGSGVGAPPPDGPDSDTSRLIAAFDAARTEGWGDARRRVWPAATDAAVAAAVLRRGQELGLPGAETVSLCTGLFRQRMATMQGRGQNPPQSLRFFEQAMADVLAAAVTPLPPAVPSALLLPPAAGERYPDAPFAQRAGRHRARRGVSGAAADYQILCALGLAPDGLDPG</sequence>
<name>A0A7W9ZJH6_NOVIT</name>
<accession>A0A7W9ZJH6</accession>
<proteinExistence type="predicted"/>
<comment type="caution">
    <text evidence="2">The sequence shown here is derived from an EMBL/GenBank/DDBJ whole genome shotgun (WGS) entry which is preliminary data.</text>
</comment>
<gene>
    <name evidence="2" type="ORF">FHS48_003150</name>
</gene>
<keyword evidence="3" id="KW-1185">Reference proteome</keyword>
<reference evidence="2 3" key="1">
    <citation type="submission" date="2020-08" db="EMBL/GenBank/DDBJ databases">
        <title>Genomic Encyclopedia of Type Strains, Phase IV (KMG-IV): sequencing the most valuable type-strain genomes for metagenomic binning, comparative biology and taxonomic classification.</title>
        <authorList>
            <person name="Goeker M."/>
        </authorList>
    </citation>
    <scope>NUCLEOTIDE SEQUENCE [LARGE SCALE GENOMIC DNA]</scope>
    <source>
        <strain evidence="2 3">DSM 11590</strain>
    </source>
</reference>
<dbReference type="Proteomes" id="UP000544872">
    <property type="component" value="Unassembled WGS sequence"/>
</dbReference>
<evidence type="ECO:0000256" key="1">
    <source>
        <dbReference type="SAM" id="MobiDB-lite"/>
    </source>
</evidence>
<evidence type="ECO:0000313" key="2">
    <source>
        <dbReference type="EMBL" id="MBB6211707.1"/>
    </source>
</evidence>
<protein>
    <submittedName>
        <fullName evidence="2">Uncharacterized protein</fullName>
    </submittedName>
</protein>